<evidence type="ECO:0000256" key="3">
    <source>
        <dbReference type="ARBA" id="ARBA00022989"/>
    </source>
</evidence>
<proteinExistence type="predicted"/>
<dbReference type="Pfam" id="PF04116">
    <property type="entry name" value="FA_hydroxylase"/>
    <property type="match status" value="1"/>
</dbReference>
<evidence type="ECO:0000259" key="6">
    <source>
        <dbReference type="Pfam" id="PF04116"/>
    </source>
</evidence>
<dbReference type="OrthoDB" id="6480479at2759"/>
<keyword evidence="3 5" id="KW-1133">Transmembrane helix</keyword>
<evidence type="ECO:0000313" key="8">
    <source>
        <dbReference type="Proteomes" id="UP000887116"/>
    </source>
</evidence>
<dbReference type="GO" id="GO:0016020">
    <property type="term" value="C:membrane"/>
    <property type="evidence" value="ECO:0007669"/>
    <property type="project" value="UniProtKB-SubCell"/>
</dbReference>
<feature type="domain" description="Fatty acid hydroxylase" evidence="6">
    <location>
        <begin position="134"/>
        <end position="258"/>
    </location>
</feature>
<organism evidence="7 8">
    <name type="scientific">Trichonephila clavata</name>
    <name type="common">Joro spider</name>
    <name type="synonym">Nephila clavata</name>
    <dbReference type="NCBI Taxonomy" id="2740835"/>
    <lineage>
        <taxon>Eukaryota</taxon>
        <taxon>Metazoa</taxon>
        <taxon>Ecdysozoa</taxon>
        <taxon>Arthropoda</taxon>
        <taxon>Chelicerata</taxon>
        <taxon>Arachnida</taxon>
        <taxon>Araneae</taxon>
        <taxon>Araneomorphae</taxon>
        <taxon>Entelegynae</taxon>
        <taxon>Araneoidea</taxon>
        <taxon>Nephilidae</taxon>
        <taxon>Trichonephila</taxon>
    </lineage>
</organism>
<dbReference type="GO" id="GO:0016491">
    <property type="term" value="F:oxidoreductase activity"/>
    <property type="evidence" value="ECO:0007669"/>
    <property type="project" value="InterPro"/>
</dbReference>
<comment type="subcellular location">
    <subcellularLocation>
        <location evidence="1">Membrane</location>
    </subcellularLocation>
</comment>
<comment type="caution">
    <text evidence="7">The sequence shown here is derived from an EMBL/GenBank/DDBJ whole genome shotgun (WGS) entry which is preliminary data.</text>
</comment>
<protein>
    <submittedName>
        <fullName evidence="7">Fatty acid hydroxylase domain-containing protein 2</fullName>
    </submittedName>
</protein>
<dbReference type="PANTHER" id="PTHR11863">
    <property type="entry name" value="STEROL DESATURASE"/>
    <property type="match status" value="1"/>
</dbReference>
<dbReference type="InterPro" id="IPR006694">
    <property type="entry name" value="Fatty_acid_hydroxylase"/>
</dbReference>
<feature type="transmembrane region" description="Helical" evidence="5">
    <location>
        <begin position="99"/>
        <end position="117"/>
    </location>
</feature>
<feature type="transmembrane region" description="Helical" evidence="5">
    <location>
        <begin position="37"/>
        <end position="62"/>
    </location>
</feature>
<accession>A0A8X6G020</accession>
<evidence type="ECO:0000256" key="4">
    <source>
        <dbReference type="ARBA" id="ARBA00023136"/>
    </source>
</evidence>
<evidence type="ECO:0000256" key="1">
    <source>
        <dbReference type="ARBA" id="ARBA00004370"/>
    </source>
</evidence>
<keyword evidence="4 5" id="KW-0472">Membrane</keyword>
<sequence>MISLVKIMIYLQYYWQASGNFLQDQWNSVCELFGSDFALVVWGTFIVSTLFYWTVGACYTFFDLTGKPKFMQKYGIHDTTTVPFSLVLKVIPQMIINQLIIIPCAIIFYYLMVWRGYDSGKTLPSFQRVFFELVIHALVNEIVFYYTHRILHYPTFYKYIHKRHHEWTVPIAISAIYSHPIEHIFSNILTFIPSFLILGSHMSVCWLWYCIAISFVLNTHSGINFPFTPLSPEFHDYHHIKSDKNFGLLGYFDWMHGTYVSHTYKKRKEH</sequence>
<gene>
    <name evidence="7" type="primary">FAXDC2</name>
    <name evidence="7" type="ORF">TNCT_319681</name>
</gene>
<keyword evidence="8" id="KW-1185">Reference proteome</keyword>
<feature type="transmembrane region" description="Helical" evidence="5">
    <location>
        <begin position="129"/>
        <end position="146"/>
    </location>
</feature>
<dbReference type="GO" id="GO:0008610">
    <property type="term" value="P:lipid biosynthetic process"/>
    <property type="evidence" value="ECO:0007669"/>
    <property type="project" value="InterPro"/>
</dbReference>
<evidence type="ECO:0000256" key="2">
    <source>
        <dbReference type="ARBA" id="ARBA00022692"/>
    </source>
</evidence>
<keyword evidence="2 5" id="KW-0812">Transmembrane</keyword>
<dbReference type="Proteomes" id="UP000887116">
    <property type="component" value="Unassembled WGS sequence"/>
</dbReference>
<reference evidence="7" key="1">
    <citation type="submission" date="2020-07" db="EMBL/GenBank/DDBJ databases">
        <title>Multicomponent nature underlies the extraordinary mechanical properties of spider dragline silk.</title>
        <authorList>
            <person name="Kono N."/>
            <person name="Nakamura H."/>
            <person name="Mori M."/>
            <person name="Yoshida Y."/>
            <person name="Ohtoshi R."/>
            <person name="Malay A.D."/>
            <person name="Moran D.A.P."/>
            <person name="Tomita M."/>
            <person name="Numata K."/>
            <person name="Arakawa K."/>
        </authorList>
    </citation>
    <scope>NUCLEOTIDE SEQUENCE</scope>
</reference>
<name>A0A8X6G020_TRICU</name>
<dbReference type="GO" id="GO:0005506">
    <property type="term" value="F:iron ion binding"/>
    <property type="evidence" value="ECO:0007669"/>
    <property type="project" value="InterPro"/>
</dbReference>
<evidence type="ECO:0000256" key="5">
    <source>
        <dbReference type="SAM" id="Phobius"/>
    </source>
</evidence>
<dbReference type="InterPro" id="IPR050307">
    <property type="entry name" value="Sterol_Desaturase_Related"/>
</dbReference>
<dbReference type="AlphaFoldDB" id="A0A8X6G020"/>
<dbReference type="EMBL" id="BMAO01003957">
    <property type="protein sequence ID" value="GFQ91274.1"/>
    <property type="molecule type" value="Genomic_DNA"/>
</dbReference>
<feature type="transmembrane region" description="Helical" evidence="5">
    <location>
        <begin position="191"/>
        <end position="217"/>
    </location>
</feature>
<evidence type="ECO:0000313" key="7">
    <source>
        <dbReference type="EMBL" id="GFQ91274.1"/>
    </source>
</evidence>